<dbReference type="Proteomes" id="UP001219355">
    <property type="component" value="Chromosome 2"/>
</dbReference>
<dbReference type="EMBL" id="CP120628">
    <property type="protein sequence ID" value="WEW58984.1"/>
    <property type="molecule type" value="Genomic_DNA"/>
</dbReference>
<dbReference type="AlphaFoldDB" id="A0AAF0DIQ4"/>
<keyword evidence="2" id="KW-1185">Reference proteome</keyword>
<gene>
    <name evidence="1" type="ORF">PRK78_004452</name>
</gene>
<sequence>MPRLKFQPQLALRSGEKAVCKRLSSFLKQALLIYGMRYDMASGKGKEFLNEAQNEDDVIFRRVVSLHLPDPIPQPLLQDLARFSSLVISRFIQFHVADAEHKLPSVKPLTAFDLENKQDPLVTGEGWRTLQDIGIKEEIEVAMRKPAMGTYRITECTRA</sequence>
<proteinExistence type="predicted"/>
<protein>
    <submittedName>
        <fullName evidence="1">Uncharacterized protein</fullName>
    </submittedName>
</protein>
<evidence type="ECO:0000313" key="2">
    <source>
        <dbReference type="Proteomes" id="UP001219355"/>
    </source>
</evidence>
<evidence type="ECO:0000313" key="1">
    <source>
        <dbReference type="EMBL" id="WEW58984.1"/>
    </source>
</evidence>
<organism evidence="1 2">
    <name type="scientific">Emydomyces testavorans</name>
    <dbReference type="NCBI Taxonomy" id="2070801"/>
    <lineage>
        <taxon>Eukaryota</taxon>
        <taxon>Fungi</taxon>
        <taxon>Dikarya</taxon>
        <taxon>Ascomycota</taxon>
        <taxon>Pezizomycotina</taxon>
        <taxon>Eurotiomycetes</taxon>
        <taxon>Eurotiomycetidae</taxon>
        <taxon>Onygenales</taxon>
        <taxon>Nannizziopsiaceae</taxon>
        <taxon>Emydomyces</taxon>
    </lineage>
</organism>
<reference evidence="1" key="1">
    <citation type="submission" date="2023-03" db="EMBL/GenBank/DDBJ databases">
        <title>Emydomyces testavorans Genome Sequence.</title>
        <authorList>
            <person name="Hoyer L."/>
        </authorList>
    </citation>
    <scope>NUCLEOTIDE SEQUENCE</scope>
    <source>
        <strain evidence="1">16-2883</strain>
    </source>
</reference>
<accession>A0AAF0DIQ4</accession>
<name>A0AAF0DIQ4_9EURO</name>